<sequence>MSLCNISKAESLFFLFLFVSLVDDGFREREIYTGGRRCIEVRVKGRERDVVGSMKGKKEARGQRWDTNAMAAHVDSTLSLFHAPYLPPPTLLTLPLCRRCLYTSFTKDILLL</sequence>
<gene>
    <name evidence="2" type="ORF">DARMORV10_A01P32060.1</name>
</gene>
<dbReference type="Proteomes" id="UP001295469">
    <property type="component" value="Chromosome A01"/>
</dbReference>
<organism evidence="2">
    <name type="scientific">Brassica napus</name>
    <name type="common">Rape</name>
    <dbReference type="NCBI Taxonomy" id="3708"/>
    <lineage>
        <taxon>Eukaryota</taxon>
        <taxon>Viridiplantae</taxon>
        <taxon>Streptophyta</taxon>
        <taxon>Embryophyta</taxon>
        <taxon>Tracheophyta</taxon>
        <taxon>Spermatophyta</taxon>
        <taxon>Magnoliopsida</taxon>
        <taxon>eudicotyledons</taxon>
        <taxon>Gunneridae</taxon>
        <taxon>Pentapetalae</taxon>
        <taxon>rosids</taxon>
        <taxon>malvids</taxon>
        <taxon>Brassicales</taxon>
        <taxon>Brassicaceae</taxon>
        <taxon>Brassiceae</taxon>
        <taxon>Brassica</taxon>
    </lineage>
</organism>
<evidence type="ECO:0000256" key="1">
    <source>
        <dbReference type="SAM" id="SignalP"/>
    </source>
</evidence>
<evidence type="ECO:0000313" key="2">
    <source>
        <dbReference type="EMBL" id="CAF2153387.1"/>
    </source>
</evidence>
<feature type="chain" id="PRO_5032545166" evidence="1">
    <location>
        <begin position="25"/>
        <end position="112"/>
    </location>
</feature>
<name>A0A816Y0C7_BRANA</name>
<feature type="signal peptide" evidence="1">
    <location>
        <begin position="1"/>
        <end position="24"/>
    </location>
</feature>
<dbReference type="EMBL" id="HG994355">
    <property type="protein sequence ID" value="CAF2153387.1"/>
    <property type="molecule type" value="Genomic_DNA"/>
</dbReference>
<dbReference type="AlphaFoldDB" id="A0A816Y0C7"/>
<protein>
    <submittedName>
        <fullName evidence="2">(rape) hypothetical protein</fullName>
    </submittedName>
</protein>
<keyword evidence="1" id="KW-0732">Signal</keyword>
<reference evidence="2" key="1">
    <citation type="submission" date="2021-01" db="EMBL/GenBank/DDBJ databases">
        <authorList>
            <consortium name="Genoscope - CEA"/>
            <person name="William W."/>
        </authorList>
    </citation>
    <scope>NUCLEOTIDE SEQUENCE</scope>
</reference>
<proteinExistence type="predicted"/>
<accession>A0A816Y0C7</accession>